<dbReference type="EMBL" id="BARV01034117">
    <property type="protein sequence ID" value="GAI57084.1"/>
    <property type="molecule type" value="Genomic_DNA"/>
</dbReference>
<sequence>ASNVPLVTRLRQQGFSEKELRTVLNSMLDNTIPKNESLIVDASDRYNQIFGYVLRPRTVIFVESSYKYEEYQTIREKGNAKWLLCPLKSPLVEHFNISSPPILKDFPHPYKDYALFQL</sequence>
<reference evidence="1" key="1">
    <citation type="journal article" date="2014" name="Front. Microbiol.">
        <title>High frequency of phylogenetically diverse reductive dehalogenase-homologous genes in deep subseafloor sedimentary metagenomes.</title>
        <authorList>
            <person name="Kawai M."/>
            <person name="Futagami T."/>
            <person name="Toyoda A."/>
            <person name="Takaki Y."/>
            <person name="Nishi S."/>
            <person name="Hori S."/>
            <person name="Arai W."/>
            <person name="Tsubouchi T."/>
            <person name="Morono Y."/>
            <person name="Uchiyama I."/>
            <person name="Ito T."/>
            <person name="Fujiyama A."/>
            <person name="Inagaki F."/>
            <person name="Takami H."/>
        </authorList>
    </citation>
    <scope>NUCLEOTIDE SEQUENCE</scope>
    <source>
        <strain evidence="1">Expedition CK06-06</strain>
    </source>
</reference>
<organism evidence="1">
    <name type="scientific">marine sediment metagenome</name>
    <dbReference type="NCBI Taxonomy" id="412755"/>
    <lineage>
        <taxon>unclassified sequences</taxon>
        <taxon>metagenomes</taxon>
        <taxon>ecological metagenomes</taxon>
    </lineage>
</organism>
<accession>X1RNJ4</accession>
<evidence type="ECO:0000313" key="1">
    <source>
        <dbReference type="EMBL" id="GAI57084.1"/>
    </source>
</evidence>
<name>X1RNJ4_9ZZZZ</name>
<dbReference type="AlphaFoldDB" id="X1RNJ4"/>
<gene>
    <name evidence="1" type="ORF">S06H3_53508</name>
</gene>
<feature type="non-terminal residue" evidence="1">
    <location>
        <position position="1"/>
    </location>
</feature>
<protein>
    <submittedName>
        <fullName evidence="1">Uncharacterized protein</fullName>
    </submittedName>
</protein>
<comment type="caution">
    <text evidence="1">The sequence shown here is derived from an EMBL/GenBank/DDBJ whole genome shotgun (WGS) entry which is preliminary data.</text>
</comment>
<proteinExistence type="predicted"/>